<protein>
    <recommendedName>
        <fullName evidence="4">Demethylmenaquinone methyltransferase</fullName>
        <ecNumber evidence="4">2.1.1.163</ecNumber>
    </recommendedName>
</protein>
<keyword evidence="1 4" id="KW-0489">Methyltransferase</keyword>
<name>A0ABN3AR43_9MICO</name>
<dbReference type="InterPro" id="IPR004033">
    <property type="entry name" value="UbiE/COQ5_MeTrFase"/>
</dbReference>
<feature type="binding site" evidence="4">
    <location>
        <position position="80"/>
    </location>
    <ligand>
        <name>S-adenosyl-L-methionine</name>
        <dbReference type="ChEBI" id="CHEBI:59789"/>
    </ligand>
</feature>
<dbReference type="SUPFAM" id="SSF53335">
    <property type="entry name" value="S-adenosyl-L-methionine-dependent methyltransferases"/>
    <property type="match status" value="1"/>
</dbReference>
<dbReference type="PANTHER" id="PTHR43591:SF24">
    <property type="entry name" value="2-METHOXY-6-POLYPRENYL-1,4-BENZOQUINOL METHYLASE, MITOCHONDRIAL"/>
    <property type="match status" value="1"/>
</dbReference>
<evidence type="ECO:0000256" key="1">
    <source>
        <dbReference type="ARBA" id="ARBA00022603"/>
    </source>
</evidence>
<keyword evidence="2 4" id="KW-0808">Transferase</keyword>
<dbReference type="InterPro" id="IPR029063">
    <property type="entry name" value="SAM-dependent_MTases_sf"/>
</dbReference>
<feature type="binding site" evidence="4">
    <location>
        <position position="119"/>
    </location>
    <ligand>
        <name>S-adenosyl-L-methionine</name>
        <dbReference type="ChEBI" id="CHEBI:59789"/>
    </ligand>
</feature>
<dbReference type="InterPro" id="IPR023576">
    <property type="entry name" value="UbiE/COQ5_MeTrFase_CS"/>
</dbReference>
<dbReference type="EMBL" id="BAAAQT010000006">
    <property type="protein sequence ID" value="GAA2173731.1"/>
    <property type="molecule type" value="Genomic_DNA"/>
</dbReference>
<comment type="pathway">
    <text evidence="4">Quinol/quinone metabolism; menaquinone biosynthesis; menaquinol from 1,4-dihydroxy-2-naphthoate: step 2/2.</text>
</comment>
<keyword evidence="6" id="KW-1185">Reference proteome</keyword>
<keyword evidence="4" id="KW-0474">Menaquinone biosynthesis</keyword>
<comment type="catalytic activity">
    <reaction evidence="4">
        <text>a 2-demethylmenaquinol + S-adenosyl-L-methionine = a menaquinol + S-adenosyl-L-homocysteine + H(+)</text>
        <dbReference type="Rhea" id="RHEA:42640"/>
        <dbReference type="Rhea" id="RHEA-COMP:9539"/>
        <dbReference type="Rhea" id="RHEA-COMP:9563"/>
        <dbReference type="ChEBI" id="CHEBI:15378"/>
        <dbReference type="ChEBI" id="CHEBI:18151"/>
        <dbReference type="ChEBI" id="CHEBI:55437"/>
        <dbReference type="ChEBI" id="CHEBI:57856"/>
        <dbReference type="ChEBI" id="CHEBI:59789"/>
        <dbReference type="EC" id="2.1.1.163"/>
    </reaction>
</comment>
<dbReference type="Pfam" id="PF01209">
    <property type="entry name" value="Ubie_methyltran"/>
    <property type="match status" value="1"/>
</dbReference>
<evidence type="ECO:0000313" key="5">
    <source>
        <dbReference type="EMBL" id="GAA2173731.1"/>
    </source>
</evidence>
<comment type="caution">
    <text evidence="5">The sequence shown here is derived from an EMBL/GenBank/DDBJ whole genome shotgun (WGS) entry which is preliminary data.</text>
</comment>
<evidence type="ECO:0000313" key="6">
    <source>
        <dbReference type="Proteomes" id="UP001501599"/>
    </source>
</evidence>
<dbReference type="PROSITE" id="PS01184">
    <property type="entry name" value="UBIE_2"/>
    <property type="match status" value="1"/>
</dbReference>
<sequence>MGAADLGKDPSEVAGMFDATAKRYDRMNGLFTLGNDRLWRLQMTRAVAPQPGERILDVAAGTGTSSVPMAKAGALVTALDFSQGMIDEGRRRYPELEFVHGDAQDLPFDADTFDAVTISFGFRNVQDPKAALAEFFRVLKPGGRLLVCEASKPPLGIARVGHAAFLRTVPVVGRLASSNPDSYRYLVESIEAWPDQETLSRWIRGAGFTRVAHRNLTMGAVALHRGRKPTEQTMRMATIERPAAEETGA</sequence>
<dbReference type="EC" id="2.1.1.163" evidence="4"/>
<evidence type="ECO:0000256" key="4">
    <source>
        <dbReference type="HAMAP-Rule" id="MF_01813"/>
    </source>
</evidence>
<dbReference type="Proteomes" id="UP001501599">
    <property type="component" value="Unassembled WGS sequence"/>
</dbReference>
<dbReference type="PANTHER" id="PTHR43591">
    <property type="entry name" value="METHYLTRANSFERASE"/>
    <property type="match status" value="1"/>
</dbReference>
<dbReference type="PROSITE" id="PS51608">
    <property type="entry name" value="SAM_MT_UBIE"/>
    <property type="match status" value="1"/>
</dbReference>
<dbReference type="HAMAP" id="MF_01813">
    <property type="entry name" value="MenG_UbiE_methyltr"/>
    <property type="match status" value="1"/>
</dbReference>
<gene>
    <name evidence="4" type="primary">menG</name>
    <name evidence="5" type="ORF">GCM10009846_16850</name>
</gene>
<organism evidence="5 6">
    <name type="scientific">Agrococcus versicolor</name>
    <dbReference type="NCBI Taxonomy" id="501482"/>
    <lineage>
        <taxon>Bacteria</taxon>
        <taxon>Bacillati</taxon>
        <taxon>Actinomycetota</taxon>
        <taxon>Actinomycetes</taxon>
        <taxon>Micrococcales</taxon>
        <taxon>Microbacteriaceae</taxon>
        <taxon>Agrococcus</taxon>
    </lineage>
</organism>
<dbReference type="Gene3D" id="3.40.50.150">
    <property type="entry name" value="Vaccinia Virus protein VP39"/>
    <property type="match status" value="1"/>
</dbReference>
<comment type="function">
    <text evidence="4">Methyltransferase required for the conversion of demethylmenaquinol (DMKH2) to menaquinol (MKH2).</text>
</comment>
<feature type="binding site" evidence="4">
    <location>
        <begin position="102"/>
        <end position="103"/>
    </location>
    <ligand>
        <name>S-adenosyl-L-methionine</name>
        <dbReference type="ChEBI" id="CHEBI:59789"/>
    </ligand>
</feature>
<dbReference type="CDD" id="cd02440">
    <property type="entry name" value="AdoMet_MTases"/>
    <property type="match status" value="1"/>
</dbReference>
<accession>A0ABN3AR43</accession>
<dbReference type="GO" id="GO:0008168">
    <property type="term" value="F:methyltransferase activity"/>
    <property type="evidence" value="ECO:0007669"/>
    <property type="project" value="UniProtKB-KW"/>
</dbReference>
<comment type="similarity">
    <text evidence="4">Belongs to the class I-like SAM-binding methyltransferase superfamily. MenG/UbiE family.</text>
</comment>
<dbReference type="NCBIfam" id="TIGR01934">
    <property type="entry name" value="MenG_MenH_UbiE"/>
    <property type="match status" value="1"/>
</dbReference>
<evidence type="ECO:0000256" key="3">
    <source>
        <dbReference type="ARBA" id="ARBA00022691"/>
    </source>
</evidence>
<keyword evidence="3 4" id="KW-0949">S-adenosyl-L-methionine</keyword>
<proteinExistence type="inferred from homology"/>
<evidence type="ECO:0000256" key="2">
    <source>
        <dbReference type="ARBA" id="ARBA00022679"/>
    </source>
</evidence>
<reference evidence="5 6" key="1">
    <citation type="journal article" date="2019" name="Int. J. Syst. Evol. Microbiol.">
        <title>The Global Catalogue of Microorganisms (GCM) 10K type strain sequencing project: providing services to taxonomists for standard genome sequencing and annotation.</title>
        <authorList>
            <consortium name="The Broad Institute Genomics Platform"/>
            <consortium name="The Broad Institute Genome Sequencing Center for Infectious Disease"/>
            <person name="Wu L."/>
            <person name="Ma J."/>
        </authorList>
    </citation>
    <scope>NUCLEOTIDE SEQUENCE [LARGE SCALE GENOMIC DNA]</scope>
    <source>
        <strain evidence="5 6">JCM 16026</strain>
    </source>
</reference>
<feature type="binding site" evidence="4">
    <location>
        <position position="62"/>
    </location>
    <ligand>
        <name>S-adenosyl-L-methionine</name>
        <dbReference type="ChEBI" id="CHEBI:59789"/>
    </ligand>
</feature>
<dbReference type="GO" id="GO:0032259">
    <property type="term" value="P:methylation"/>
    <property type="evidence" value="ECO:0007669"/>
    <property type="project" value="UniProtKB-KW"/>
</dbReference>